<name>A0ABW0KYD1_9BACT</name>
<accession>A0ABW0KYD1</accession>
<gene>
    <name evidence="3" type="ORF">ACFQDI_24485</name>
</gene>
<dbReference type="EMBL" id="JBHSMQ010000015">
    <property type="protein sequence ID" value="MFC5458051.1"/>
    <property type="molecule type" value="Genomic_DNA"/>
</dbReference>
<sequence length="259" mass="27420">MKISTLLLAALACMLASCIEIKSTVIVSKDGTATIEESVLMSAQLAAMMQGGQGDQLKGLVMDKAKAEERAKKLGEGVTVKSHEEVKTPDGKSGVKVVFAVADLSKLKYVPFEPEQEGKPSTTQPMTFALSGSTLSITNPDADKKKGGGGEAKPKKSPDEMAMMKSQMAMMKPMFAGMRVAVAVKGANGISSSNATHLNDGTISYMDIQFDKIMDNADVFAGFMESADVGLSPEEVAEKFKNVDGLQIEGKKVVTAELK</sequence>
<dbReference type="PROSITE" id="PS51257">
    <property type="entry name" value="PROKAR_LIPOPROTEIN"/>
    <property type="match status" value="1"/>
</dbReference>
<keyword evidence="4" id="KW-1185">Reference proteome</keyword>
<feature type="chain" id="PRO_5047540061" description="Lipoprotein" evidence="2">
    <location>
        <begin position="19"/>
        <end position="259"/>
    </location>
</feature>
<comment type="caution">
    <text evidence="3">The sequence shown here is derived from an EMBL/GenBank/DDBJ whole genome shotgun (WGS) entry which is preliminary data.</text>
</comment>
<evidence type="ECO:0008006" key="5">
    <source>
        <dbReference type="Google" id="ProtNLM"/>
    </source>
</evidence>
<proteinExistence type="predicted"/>
<dbReference type="RefSeq" id="WP_377171998.1">
    <property type="nucleotide sequence ID" value="NZ_JBHSMQ010000015.1"/>
</dbReference>
<dbReference type="Proteomes" id="UP001596052">
    <property type="component" value="Unassembled WGS sequence"/>
</dbReference>
<evidence type="ECO:0000313" key="3">
    <source>
        <dbReference type="EMBL" id="MFC5458051.1"/>
    </source>
</evidence>
<reference evidence="4" key="1">
    <citation type="journal article" date="2019" name="Int. J. Syst. Evol. Microbiol.">
        <title>The Global Catalogue of Microorganisms (GCM) 10K type strain sequencing project: providing services to taxonomists for standard genome sequencing and annotation.</title>
        <authorList>
            <consortium name="The Broad Institute Genomics Platform"/>
            <consortium name="The Broad Institute Genome Sequencing Center for Infectious Disease"/>
            <person name="Wu L."/>
            <person name="Ma J."/>
        </authorList>
    </citation>
    <scope>NUCLEOTIDE SEQUENCE [LARGE SCALE GENOMIC DNA]</scope>
    <source>
        <strain evidence="4">CGMCC 4.1469</strain>
    </source>
</reference>
<evidence type="ECO:0000256" key="1">
    <source>
        <dbReference type="SAM" id="MobiDB-lite"/>
    </source>
</evidence>
<protein>
    <recommendedName>
        <fullName evidence="5">Lipoprotein</fullName>
    </recommendedName>
</protein>
<organism evidence="3 4">
    <name type="scientific">Prosthecobacter fluviatilis</name>
    <dbReference type="NCBI Taxonomy" id="445931"/>
    <lineage>
        <taxon>Bacteria</taxon>
        <taxon>Pseudomonadati</taxon>
        <taxon>Verrucomicrobiota</taxon>
        <taxon>Verrucomicrobiia</taxon>
        <taxon>Verrucomicrobiales</taxon>
        <taxon>Verrucomicrobiaceae</taxon>
        <taxon>Prosthecobacter</taxon>
    </lineage>
</organism>
<evidence type="ECO:0000256" key="2">
    <source>
        <dbReference type="SAM" id="SignalP"/>
    </source>
</evidence>
<keyword evidence="2" id="KW-0732">Signal</keyword>
<feature type="signal peptide" evidence="2">
    <location>
        <begin position="1"/>
        <end position="18"/>
    </location>
</feature>
<feature type="region of interest" description="Disordered" evidence="1">
    <location>
        <begin position="133"/>
        <end position="158"/>
    </location>
</feature>
<evidence type="ECO:0000313" key="4">
    <source>
        <dbReference type="Proteomes" id="UP001596052"/>
    </source>
</evidence>
<feature type="compositionally biased region" description="Basic and acidic residues" evidence="1">
    <location>
        <begin position="141"/>
        <end position="158"/>
    </location>
</feature>